<comment type="caution">
    <text evidence="9">The sequence shown here is derived from an EMBL/GenBank/DDBJ whole genome shotgun (WGS) entry which is preliminary data.</text>
</comment>
<dbReference type="InterPro" id="IPR011990">
    <property type="entry name" value="TPR-like_helical_dom_sf"/>
</dbReference>
<feature type="domain" description="SusD-like N-terminal" evidence="8">
    <location>
        <begin position="98"/>
        <end position="212"/>
    </location>
</feature>
<evidence type="ECO:0000256" key="4">
    <source>
        <dbReference type="ARBA" id="ARBA00023136"/>
    </source>
</evidence>
<dbReference type="Pfam" id="PF07980">
    <property type="entry name" value="SusD_RagB"/>
    <property type="match status" value="1"/>
</dbReference>
<dbReference type="InterPro" id="IPR012944">
    <property type="entry name" value="SusD_RagB_dom"/>
</dbReference>
<name>A0A2W7R155_9BACT</name>
<dbReference type="GO" id="GO:0009279">
    <property type="term" value="C:cell outer membrane"/>
    <property type="evidence" value="ECO:0007669"/>
    <property type="project" value="UniProtKB-SubCell"/>
</dbReference>
<dbReference type="Gene3D" id="1.25.40.390">
    <property type="match status" value="1"/>
</dbReference>
<evidence type="ECO:0000256" key="3">
    <source>
        <dbReference type="ARBA" id="ARBA00022729"/>
    </source>
</evidence>
<evidence type="ECO:0000256" key="6">
    <source>
        <dbReference type="SAM" id="SignalP"/>
    </source>
</evidence>
<comment type="similarity">
    <text evidence="2">Belongs to the SusD family.</text>
</comment>
<dbReference type="EMBL" id="QKZT01000008">
    <property type="protein sequence ID" value="PZX51950.1"/>
    <property type="molecule type" value="Genomic_DNA"/>
</dbReference>
<accession>A0A2W7R155</accession>
<evidence type="ECO:0000313" key="9">
    <source>
        <dbReference type="EMBL" id="PZX51950.1"/>
    </source>
</evidence>
<evidence type="ECO:0000256" key="2">
    <source>
        <dbReference type="ARBA" id="ARBA00006275"/>
    </source>
</evidence>
<keyword evidence="10" id="KW-1185">Reference proteome</keyword>
<keyword evidence="3 6" id="KW-0732">Signal</keyword>
<reference evidence="9 10" key="1">
    <citation type="submission" date="2018-06" db="EMBL/GenBank/DDBJ databases">
        <title>Genomic Encyclopedia of Archaeal and Bacterial Type Strains, Phase II (KMG-II): from individual species to whole genera.</title>
        <authorList>
            <person name="Goeker M."/>
        </authorList>
    </citation>
    <scope>NUCLEOTIDE SEQUENCE [LARGE SCALE GENOMIC DNA]</scope>
    <source>
        <strain evidence="9 10">DSM 19830</strain>
    </source>
</reference>
<evidence type="ECO:0000259" key="8">
    <source>
        <dbReference type="Pfam" id="PF14322"/>
    </source>
</evidence>
<dbReference type="Pfam" id="PF14322">
    <property type="entry name" value="SusD-like_3"/>
    <property type="match status" value="1"/>
</dbReference>
<evidence type="ECO:0000259" key="7">
    <source>
        <dbReference type="Pfam" id="PF07980"/>
    </source>
</evidence>
<dbReference type="Proteomes" id="UP000248882">
    <property type="component" value="Unassembled WGS sequence"/>
</dbReference>
<organism evidence="9 10">
    <name type="scientific">Algoriphagus chordae</name>
    <dbReference type="NCBI Taxonomy" id="237019"/>
    <lineage>
        <taxon>Bacteria</taxon>
        <taxon>Pseudomonadati</taxon>
        <taxon>Bacteroidota</taxon>
        <taxon>Cytophagia</taxon>
        <taxon>Cytophagales</taxon>
        <taxon>Cyclobacteriaceae</taxon>
        <taxon>Algoriphagus</taxon>
    </lineage>
</organism>
<comment type="subcellular location">
    <subcellularLocation>
        <location evidence="1">Cell outer membrane</location>
    </subcellularLocation>
</comment>
<evidence type="ECO:0000256" key="1">
    <source>
        <dbReference type="ARBA" id="ARBA00004442"/>
    </source>
</evidence>
<dbReference type="AlphaFoldDB" id="A0A2W7R155"/>
<feature type="chain" id="PRO_5015997256" evidence="6">
    <location>
        <begin position="22"/>
        <end position="499"/>
    </location>
</feature>
<keyword evidence="5" id="KW-0998">Cell outer membrane</keyword>
<dbReference type="PROSITE" id="PS51257">
    <property type="entry name" value="PROKAR_LIPOPROTEIN"/>
    <property type="match status" value="1"/>
</dbReference>
<dbReference type="InterPro" id="IPR033985">
    <property type="entry name" value="SusD-like_N"/>
</dbReference>
<dbReference type="CDD" id="cd08977">
    <property type="entry name" value="SusD"/>
    <property type="match status" value="1"/>
</dbReference>
<dbReference type="RefSeq" id="WP_111319073.1">
    <property type="nucleotide sequence ID" value="NZ_QKZT01000008.1"/>
</dbReference>
<proteinExistence type="inferred from homology"/>
<sequence length="499" mass="55868">MKKHINKIFIVVALFVSTSCADDYLDTTPTDAVGVEETFESTQNAMAALNGIHRMLLLRFDSQGQPAESGVMIMRDVMSDDVVFTTTGNGWFVSMSRWLTHSNENAGDVRFVWRYYYKVIGNANMIIANIDEAEGAQQERDEIKGQALAYRAWAHLNLVQLFAERYDASGANSQLGVPIVLEPITEGGARNTVAEVYAQVNTDLAAAANLLEPLGGSRNAKSHLNINVVKGIQARVAMIEEDYSTAARLAGEAREGFDLMSESELYEGFNNIDNSEWIWGSFQQDDQQTFFASYFAYMSLNFSSTNIRSNPKAINSSLYDMIPDSDYRKGLWDPNASDPDMRDPFIDEATLSSFSKRDYMNRKFLAQGNASSVGDVPYMRAAEMYLNEAEALARSGNDAQAAQVLYDFVSERDPDYAMSSNTGSDLVDEIMIQRRIELWGEGFRFYDLKRLNLPLDRTGANFVESVINGKYTEAAGTDNWQWQIPIDEMNANDNMVQNP</sequence>
<protein>
    <submittedName>
        <fullName evidence="9">SusD-like starch-binding protein associating with outer membrane</fullName>
    </submittedName>
</protein>
<feature type="domain" description="RagB/SusD" evidence="7">
    <location>
        <begin position="354"/>
        <end position="499"/>
    </location>
</feature>
<evidence type="ECO:0000256" key="5">
    <source>
        <dbReference type="ARBA" id="ARBA00023237"/>
    </source>
</evidence>
<dbReference type="SUPFAM" id="SSF48452">
    <property type="entry name" value="TPR-like"/>
    <property type="match status" value="1"/>
</dbReference>
<dbReference type="OrthoDB" id="1100079at2"/>
<feature type="signal peptide" evidence="6">
    <location>
        <begin position="1"/>
        <end position="21"/>
    </location>
</feature>
<evidence type="ECO:0000313" key="10">
    <source>
        <dbReference type="Proteomes" id="UP000248882"/>
    </source>
</evidence>
<gene>
    <name evidence="9" type="ORF">LV85_02099</name>
</gene>
<keyword evidence="4" id="KW-0472">Membrane</keyword>